<evidence type="ECO:0000313" key="2">
    <source>
        <dbReference type="Proteomes" id="UP000439022"/>
    </source>
</evidence>
<protein>
    <recommendedName>
        <fullName evidence="3">XRE family transcriptional regulator</fullName>
    </recommendedName>
</protein>
<gene>
    <name evidence="1" type="ORF">GJR96_11645</name>
</gene>
<dbReference type="RefSeq" id="WP_151163078.1">
    <property type="nucleotide sequence ID" value="NZ_WKJO01000001.1"/>
</dbReference>
<reference evidence="1 2" key="1">
    <citation type="submission" date="2019-11" db="EMBL/GenBank/DDBJ databases">
        <title>Whole genome sequence of Haloferax sp. MBLA0076.</title>
        <authorList>
            <person name="Seo M.-J."/>
            <person name="Cho E.-S."/>
        </authorList>
    </citation>
    <scope>NUCLEOTIDE SEQUENCE [LARGE SCALE GENOMIC DNA]</scope>
    <source>
        <strain evidence="1 2">MBLA0076</strain>
    </source>
</reference>
<keyword evidence="2" id="KW-1185">Reference proteome</keyword>
<name>A0A6A8GGW6_9EURY</name>
<dbReference type="AlphaFoldDB" id="A0A6A8GGW6"/>
<proteinExistence type="predicted"/>
<sequence length="83" mass="9484">MPSPEHDDVDVNDISPRAWRLLRTAAGYEQRGVEKVVDDIMQAHISMLENNTRSLSTQRLHDLFELYAAELTDEQIAAIVDNF</sequence>
<dbReference type="EMBL" id="WKJO01000001">
    <property type="protein sequence ID" value="MRX22604.1"/>
    <property type="molecule type" value="Genomic_DNA"/>
</dbReference>
<organism evidence="1 2">
    <name type="scientific">Haloferax litoreum</name>
    <dbReference type="NCBI Taxonomy" id="2666140"/>
    <lineage>
        <taxon>Archaea</taxon>
        <taxon>Methanobacteriati</taxon>
        <taxon>Methanobacteriota</taxon>
        <taxon>Stenosarchaea group</taxon>
        <taxon>Halobacteria</taxon>
        <taxon>Halobacteriales</taxon>
        <taxon>Haloferacaceae</taxon>
        <taxon>Haloferax</taxon>
    </lineage>
</organism>
<accession>A0A6A8GGW6</accession>
<evidence type="ECO:0000313" key="1">
    <source>
        <dbReference type="EMBL" id="MRX22604.1"/>
    </source>
</evidence>
<dbReference type="Proteomes" id="UP000439022">
    <property type="component" value="Unassembled WGS sequence"/>
</dbReference>
<comment type="caution">
    <text evidence="1">The sequence shown here is derived from an EMBL/GenBank/DDBJ whole genome shotgun (WGS) entry which is preliminary data.</text>
</comment>
<evidence type="ECO:0008006" key="3">
    <source>
        <dbReference type="Google" id="ProtNLM"/>
    </source>
</evidence>